<dbReference type="RefSeq" id="WP_380894970.1">
    <property type="nucleotide sequence ID" value="NZ_JBHTKY010000005.1"/>
</dbReference>
<gene>
    <name evidence="2" type="ORF">ACFQ2C_05210</name>
</gene>
<dbReference type="EMBL" id="JBHTKY010000005">
    <property type="protein sequence ID" value="MFD1165003.1"/>
    <property type="molecule type" value="Genomic_DNA"/>
</dbReference>
<feature type="transmembrane region" description="Helical" evidence="1">
    <location>
        <begin position="142"/>
        <end position="166"/>
    </location>
</feature>
<dbReference type="Proteomes" id="UP001597205">
    <property type="component" value="Unassembled WGS sequence"/>
</dbReference>
<accession>A0ABW3RIY2</accession>
<feature type="transmembrane region" description="Helical" evidence="1">
    <location>
        <begin position="240"/>
        <end position="260"/>
    </location>
</feature>
<proteinExistence type="predicted"/>
<feature type="transmembrane region" description="Helical" evidence="1">
    <location>
        <begin position="387"/>
        <end position="408"/>
    </location>
</feature>
<protein>
    <submittedName>
        <fullName evidence="2">Uncharacterized protein</fullName>
    </submittedName>
</protein>
<evidence type="ECO:0000313" key="2">
    <source>
        <dbReference type="EMBL" id="MFD1165003.1"/>
    </source>
</evidence>
<keyword evidence="1" id="KW-1133">Transmembrane helix</keyword>
<feature type="transmembrane region" description="Helical" evidence="1">
    <location>
        <begin position="86"/>
        <end position="106"/>
    </location>
</feature>
<feature type="transmembrane region" description="Helical" evidence="1">
    <location>
        <begin position="12"/>
        <end position="32"/>
    </location>
</feature>
<name>A0ABW3RIY2_9SPHI</name>
<keyword evidence="1" id="KW-0812">Transmembrane</keyword>
<feature type="transmembrane region" description="Helical" evidence="1">
    <location>
        <begin position="213"/>
        <end position="234"/>
    </location>
</feature>
<comment type="caution">
    <text evidence="2">The sequence shown here is derived from an EMBL/GenBank/DDBJ whole genome shotgun (WGS) entry which is preliminary data.</text>
</comment>
<feature type="transmembrane region" description="Helical" evidence="1">
    <location>
        <begin position="52"/>
        <end position="74"/>
    </location>
</feature>
<feature type="transmembrane region" description="Helical" evidence="1">
    <location>
        <begin position="319"/>
        <end position="341"/>
    </location>
</feature>
<feature type="transmembrane region" description="Helical" evidence="1">
    <location>
        <begin position="112"/>
        <end position="130"/>
    </location>
</feature>
<feature type="transmembrane region" description="Helical" evidence="1">
    <location>
        <begin position="281"/>
        <end position="299"/>
    </location>
</feature>
<evidence type="ECO:0000256" key="1">
    <source>
        <dbReference type="SAM" id="Phobius"/>
    </source>
</evidence>
<feature type="transmembrane region" description="Helical" evidence="1">
    <location>
        <begin position="186"/>
        <end position="206"/>
    </location>
</feature>
<evidence type="ECO:0000313" key="3">
    <source>
        <dbReference type="Proteomes" id="UP001597205"/>
    </source>
</evidence>
<keyword evidence="3" id="KW-1185">Reference proteome</keyword>
<sequence>MNILNVITVRNWVIISLINFFIVGCLGLLMRVKFLYPFFWIDQMNLLHSHSHFAFTGWVTTALIVFFFVAAREINHRGTFTHHQQLLLLANLLISYGMLISFAISGYSVPSIVLSFLSVVISYWFVYYAWKLLSKSHFTKGIRLIFKAAFAFNLISSLGTFALIFLKASHNADVFFQTSSINFYLHFQYNGWFLFCCLGLFLDFLYRKYEKEYISVSMIRGYLITVFPTYFLSINWLREFSSPVLVLVFLAVIGQLAIWIKLVWKIFRENSFIHHQYLSKILQLVISCVGMGLVLKLTLQGISLLPGISEIVYGFRPIVVAYLHLVLLVVISMFLVVYSVLILDKVGVGTFKFGICVLLIGVWLNEGILAVQGLSGIMKLNINGSHHALLILSACMVFGMGTVLYSCFQKKAMSLLN</sequence>
<keyword evidence="1" id="KW-0472">Membrane</keyword>
<feature type="transmembrane region" description="Helical" evidence="1">
    <location>
        <begin position="353"/>
        <end position="375"/>
    </location>
</feature>
<reference evidence="3" key="1">
    <citation type="journal article" date="2019" name="Int. J. Syst. Evol. Microbiol.">
        <title>The Global Catalogue of Microorganisms (GCM) 10K type strain sequencing project: providing services to taxonomists for standard genome sequencing and annotation.</title>
        <authorList>
            <consortium name="The Broad Institute Genomics Platform"/>
            <consortium name="The Broad Institute Genome Sequencing Center for Infectious Disease"/>
            <person name="Wu L."/>
            <person name="Ma J."/>
        </authorList>
    </citation>
    <scope>NUCLEOTIDE SEQUENCE [LARGE SCALE GENOMIC DNA]</scope>
    <source>
        <strain evidence="3">CCUG 52468</strain>
    </source>
</reference>
<organism evidence="2 3">
    <name type="scientific">Sphingobacterium daejeonense</name>
    <dbReference type="NCBI Taxonomy" id="371142"/>
    <lineage>
        <taxon>Bacteria</taxon>
        <taxon>Pseudomonadati</taxon>
        <taxon>Bacteroidota</taxon>
        <taxon>Sphingobacteriia</taxon>
        <taxon>Sphingobacteriales</taxon>
        <taxon>Sphingobacteriaceae</taxon>
        <taxon>Sphingobacterium</taxon>
    </lineage>
</organism>